<dbReference type="Gene3D" id="3.40.50.620">
    <property type="entry name" value="HUPs"/>
    <property type="match status" value="1"/>
</dbReference>
<evidence type="ECO:0000256" key="3">
    <source>
        <dbReference type="ARBA" id="ARBA00012737"/>
    </source>
</evidence>
<keyword evidence="6" id="KW-0028">Amino-acid biosynthesis</keyword>
<keyword evidence="6" id="KW-0061">Asparagine biosynthesis</keyword>
<dbReference type="NCBIfam" id="TIGR01536">
    <property type="entry name" value="asn_synth_AEB"/>
    <property type="match status" value="1"/>
</dbReference>
<dbReference type="Pfam" id="PF13537">
    <property type="entry name" value="GATase_7"/>
    <property type="match status" value="1"/>
</dbReference>
<evidence type="ECO:0000313" key="10">
    <source>
        <dbReference type="EMBL" id="GAA2739359.1"/>
    </source>
</evidence>
<comment type="caution">
    <text evidence="10">The sequence shown here is derived from an EMBL/GenBank/DDBJ whole genome shotgun (WGS) entry which is preliminary data.</text>
</comment>
<protein>
    <recommendedName>
        <fullName evidence="3">asparagine synthase (glutamine-hydrolyzing)</fullName>
        <ecNumber evidence="3">6.3.5.4</ecNumber>
    </recommendedName>
</protein>
<dbReference type="Gene3D" id="3.60.20.10">
    <property type="entry name" value="Glutamine Phosphoribosylpyrophosphate, subunit 1, domain 1"/>
    <property type="match status" value="1"/>
</dbReference>
<sequence>MCGIAGTIAAPGGTSDVDAVNRALGLLSHRGPDDIGLERRAVAGREVVLGQTRLAVIDLTSGGHQPMVTRDGRFVLVFNGEIYNYRELRTELEAAGRTFSSQSDTEVLLVAWQHWGRQCLSRLRGMFAFAVLDLHAGTLTCVRDPFGIKPFHYAHTDGSFAFASEVPALMDLVGKPLEVNHRQVYRFLTLGFYDESAETFVDGLSKLRPGSMMVLDLGTGRLSTQERWWWPSVEERRDLSFDQAAEQLRELVLDSVRLHLRSDVPLGTALSGGIDSSVIVGAMRHVAPEAELHTFSYVARDSAVDEERWVDIMNAHVGAVPHKVLASPREMVHDLDTVVRAQGEPFASSSIYAQYRVFRAAHEAGVTVTLDGQGADELLAGYSGYPGYRLGSLLSRGRLGDAVRFARGWSGEPGRSPLELAVATAAQAVPRGARDRVRLATTPGRLMRRPDGLDLRSTGELPGDVPRGRHLSAVLRDGLTDRGLEALLRHADRNSMAFSIESRVPFLHVDIAEFLLTLPEDHLVSRRGQTKHVLRAAMRGIVPDVILDRRDKIGFETPQGTWLRSAELDVDAWLDGARAYEFIDVDELRPQVDDWLAGRRSPLTHDLVWRLLSFSRWYQNQGPWLRA</sequence>
<dbReference type="Pfam" id="PF00733">
    <property type="entry name" value="Asn_synthase"/>
    <property type="match status" value="1"/>
</dbReference>
<keyword evidence="11" id="KW-1185">Reference proteome</keyword>
<evidence type="ECO:0000256" key="6">
    <source>
        <dbReference type="ARBA" id="ARBA00022888"/>
    </source>
</evidence>
<dbReference type="EC" id="6.3.5.4" evidence="3"/>
<dbReference type="Proteomes" id="UP001501326">
    <property type="component" value="Unassembled WGS sequence"/>
</dbReference>
<dbReference type="PROSITE" id="PS51278">
    <property type="entry name" value="GATASE_TYPE_2"/>
    <property type="match status" value="1"/>
</dbReference>
<evidence type="ECO:0000259" key="9">
    <source>
        <dbReference type="PROSITE" id="PS51278"/>
    </source>
</evidence>
<evidence type="ECO:0000256" key="2">
    <source>
        <dbReference type="ARBA" id="ARBA00005752"/>
    </source>
</evidence>
<dbReference type="PANTHER" id="PTHR43284:SF1">
    <property type="entry name" value="ASPARAGINE SYNTHETASE"/>
    <property type="match status" value="1"/>
</dbReference>
<dbReference type="InterPro" id="IPR033738">
    <property type="entry name" value="AsnB_N"/>
</dbReference>
<name>A0ABN3UWT2_9MICO</name>
<dbReference type="EMBL" id="BAAARN010000005">
    <property type="protein sequence ID" value="GAA2739359.1"/>
    <property type="molecule type" value="Genomic_DNA"/>
</dbReference>
<dbReference type="InterPro" id="IPR014729">
    <property type="entry name" value="Rossmann-like_a/b/a_fold"/>
</dbReference>
<comment type="pathway">
    <text evidence="1">Amino-acid biosynthesis; L-asparagine biosynthesis; L-asparagine from L-aspartate (L-Gln route): step 1/1.</text>
</comment>
<dbReference type="InterPro" id="IPR017932">
    <property type="entry name" value="GATase_2_dom"/>
</dbReference>
<dbReference type="CDD" id="cd00712">
    <property type="entry name" value="AsnB"/>
    <property type="match status" value="1"/>
</dbReference>
<evidence type="ECO:0000256" key="1">
    <source>
        <dbReference type="ARBA" id="ARBA00005187"/>
    </source>
</evidence>
<dbReference type="PIRSF" id="PIRSF001589">
    <property type="entry name" value="Asn_synthetase_glu-h"/>
    <property type="match status" value="1"/>
</dbReference>
<dbReference type="RefSeq" id="WP_344195853.1">
    <property type="nucleotide sequence ID" value="NZ_BAAARN010000005.1"/>
</dbReference>
<organism evidence="10 11">
    <name type="scientific">Pedococcus aerophilus</name>
    <dbReference type="NCBI Taxonomy" id="436356"/>
    <lineage>
        <taxon>Bacteria</taxon>
        <taxon>Bacillati</taxon>
        <taxon>Actinomycetota</taxon>
        <taxon>Actinomycetes</taxon>
        <taxon>Micrococcales</taxon>
        <taxon>Intrasporangiaceae</taxon>
        <taxon>Pedococcus</taxon>
    </lineage>
</organism>
<gene>
    <name evidence="10" type="primary">asnB</name>
    <name evidence="10" type="ORF">GCM10009867_35090</name>
</gene>
<keyword evidence="7" id="KW-0315">Glutamine amidotransferase</keyword>
<reference evidence="10 11" key="1">
    <citation type="journal article" date="2019" name="Int. J. Syst. Evol. Microbiol.">
        <title>The Global Catalogue of Microorganisms (GCM) 10K type strain sequencing project: providing services to taxonomists for standard genome sequencing and annotation.</title>
        <authorList>
            <consortium name="The Broad Institute Genomics Platform"/>
            <consortium name="The Broad Institute Genome Sequencing Center for Infectious Disease"/>
            <person name="Wu L."/>
            <person name="Ma J."/>
        </authorList>
    </citation>
    <scope>NUCLEOTIDE SEQUENCE [LARGE SCALE GENOMIC DNA]</scope>
    <source>
        <strain evidence="10 11">JCM 16378</strain>
    </source>
</reference>
<dbReference type="InterPro" id="IPR006426">
    <property type="entry name" value="Asn_synth_AEB"/>
</dbReference>
<comment type="similarity">
    <text evidence="2">Belongs to the asparagine synthetase family.</text>
</comment>
<evidence type="ECO:0000313" key="11">
    <source>
        <dbReference type="Proteomes" id="UP001501326"/>
    </source>
</evidence>
<dbReference type="InterPro" id="IPR051786">
    <property type="entry name" value="ASN_synthetase/amidase"/>
</dbReference>
<evidence type="ECO:0000256" key="8">
    <source>
        <dbReference type="ARBA" id="ARBA00048741"/>
    </source>
</evidence>
<dbReference type="SUPFAM" id="SSF56235">
    <property type="entry name" value="N-terminal nucleophile aminohydrolases (Ntn hydrolases)"/>
    <property type="match status" value="1"/>
</dbReference>
<comment type="catalytic activity">
    <reaction evidence="8">
        <text>L-aspartate + L-glutamine + ATP + H2O = L-asparagine + L-glutamate + AMP + diphosphate + H(+)</text>
        <dbReference type="Rhea" id="RHEA:12228"/>
        <dbReference type="ChEBI" id="CHEBI:15377"/>
        <dbReference type="ChEBI" id="CHEBI:15378"/>
        <dbReference type="ChEBI" id="CHEBI:29985"/>
        <dbReference type="ChEBI" id="CHEBI:29991"/>
        <dbReference type="ChEBI" id="CHEBI:30616"/>
        <dbReference type="ChEBI" id="CHEBI:33019"/>
        <dbReference type="ChEBI" id="CHEBI:58048"/>
        <dbReference type="ChEBI" id="CHEBI:58359"/>
        <dbReference type="ChEBI" id="CHEBI:456215"/>
        <dbReference type="EC" id="6.3.5.4"/>
    </reaction>
</comment>
<dbReference type="InterPro" id="IPR029055">
    <property type="entry name" value="Ntn_hydrolases_N"/>
</dbReference>
<dbReference type="SUPFAM" id="SSF52402">
    <property type="entry name" value="Adenine nucleotide alpha hydrolases-like"/>
    <property type="match status" value="1"/>
</dbReference>
<evidence type="ECO:0000256" key="5">
    <source>
        <dbReference type="ARBA" id="ARBA00022840"/>
    </source>
</evidence>
<feature type="domain" description="Glutamine amidotransferase type-2" evidence="9">
    <location>
        <begin position="2"/>
        <end position="218"/>
    </location>
</feature>
<keyword evidence="4" id="KW-0547">Nucleotide-binding</keyword>
<accession>A0ABN3UWT2</accession>
<keyword evidence="5" id="KW-0067">ATP-binding</keyword>
<dbReference type="PANTHER" id="PTHR43284">
    <property type="entry name" value="ASPARAGINE SYNTHETASE (GLUTAMINE-HYDROLYZING)"/>
    <property type="match status" value="1"/>
</dbReference>
<evidence type="ECO:0000256" key="7">
    <source>
        <dbReference type="ARBA" id="ARBA00022962"/>
    </source>
</evidence>
<dbReference type="InterPro" id="IPR001962">
    <property type="entry name" value="Asn_synthase"/>
</dbReference>
<dbReference type="CDD" id="cd01991">
    <property type="entry name" value="Asn_synthase_B_C"/>
    <property type="match status" value="1"/>
</dbReference>
<evidence type="ECO:0000256" key="4">
    <source>
        <dbReference type="ARBA" id="ARBA00022741"/>
    </source>
</evidence>
<proteinExistence type="inferred from homology"/>